<evidence type="ECO:0000256" key="11">
    <source>
        <dbReference type="ARBA" id="ARBA00045497"/>
    </source>
</evidence>
<feature type="transmembrane region" description="Helical" evidence="12">
    <location>
        <begin position="281"/>
        <end position="301"/>
    </location>
</feature>
<evidence type="ECO:0000256" key="9">
    <source>
        <dbReference type="ARBA" id="ARBA00023136"/>
    </source>
</evidence>
<name>A0A160F0P0_9BACL</name>
<dbReference type="FunFam" id="1.20.58.340:FF:000004">
    <property type="entry name" value="Magnesium transport protein CorA"/>
    <property type="match status" value="1"/>
</dbReference>
<evidence type="ECO:0000256" key="8">
    <source>
        <dbReference type="ARBA" id="ARBA00023065"/>
    </source>
</evidence>
<comment type="similarity">
    <text evidence="2 12">Belongs to the CorA metal ion transporter (MIT) (TC 1.A.35) family.</text>
</comment>
<evidence type="ECO:0000256" key="2">
    <source>
        <dbReference type="ARBA" id="ARBA00009765"/>
    </source>
</evidence>
<keyword evidence="4 12" id="KW-1003">Cell membrane</keyword>
<gene>
    <name evidence="12 13" type="primary">corA</name>
    <name evidence="13" type="ORF">GFC30_1317</name>
</gene>
<dbReference type="RefSeq" id="WP_066323425.1">
    <property type="nucleotide sequence ID" value="NZ_CP015438.1"/>
</dbReference>
<dbReference type="PATRIC" id="fig|294699.3.peg.1334"/>
<dbReference type="InterPro" id="IPR004488">
    <property type="entry name" value="Mg/Co-transport_prot_CorA"/>
</dbReference>
<evidence type="ECO:0000256" key="5">
    <source>
        <dbReference type="ARBA" id="ARBA00022692"/>
    </source>
</evidence>
<dbReference type="SUPFAM" id="SSF143865">
    <property type="entry name" value="CorA soluble domain-like"/>
    <property type="match status" value="1"/>
</dbReference>
<protein>
    <recommendedName>
        <fullName evidence="12">Magnesium transport protein CorA</fullName>
    </recommendedName>
</protein>
<proteinExistence type="inferred from homology"/>
<evidence type="ECO:0000256" key="1">
    <source>
        <dbReference type="ARBA" id="ARBA00004651"/>
    </source>
</evidence>
<evidence type="ECO:0000256" key="10">
    <source>
        <dbReference type="ARBA" id="ARBA00034269"/>
    </source>
</evidence>
<dbReference type="GO" id="GO:0015095">
    <property type="term" value="F:magnesium ion transmembrane transporter activity"/>
    <property type="evidence" value="ECO:0007669"/>
    <property type="project" value="UniProtKB-UniRule"/>
</dbReference>
<keyword evidence="3 12" id="KW-0813">Transport</keyword>
<accession>A0A160F0P0</accession>
<dbReference type="InterPro" id="IPR045861">
    <property type="entry name" value="CorA_cytoplasmic_dom"/>
</dbReference>
<keyword evidence="6 12" id="KW-0460">Magnesium</keyword>
<comment type="function">
    <text evidence="11">Mediates influx of magnesium ions. Alternates between open and closed states. Activated by low cytoplasmic Mg(2+) levels. Inactive when cytoplasmic Mg(2+) levels are high.</text>
</comment>
<comment type="catalytic activity">
    <reaction evidence="10">
        <text>Mg(2+)(in) = Mg(2+)(out)</text>
        <dbReference type="Rhea" id="RHEA:29827"/>
        <dbReference type="ChEBI" id="CHEBI:18420"/>
    </reaction>
</comment>
<keyword evidence="9 12" id="KW-0472">Membrane</keyword>
<reference evidence="13 14" key="1">
    <citation type="journal article" date="2006" name="Syst. Appl. Microbiol.">
        <title>Anoxybacillus amylolyticus sp. nov., a thermophilic amylase producing bacterium isolated from Mount Rittmann (Antarctica).</title>
        <authorList>
            <person name="Poli A."/>
            <person name="Esposito E."/>
            <person name="Lama L."/>
            <person name="Orlando P."/>
            <person name="Nicolaus G."/>
            <person name="de Appolonia F."/>
            <person name="Gambacorta A."/>
            <person name="Nicolaus B."/>
        </authorList>
    </citation>
    <scope>NUCLEOTIDE SEQUENCE [LARGE SCALE GENOMIC DNA]</scope>
    <source>
        <strain evidence="13 14">DSM 15939</strain>
    </source>
</reference>
<comment type="subcellular location">
    <subcellularLocation>
        <location evidence="1">Cell membrane</location>
        <topology evidence="1">Multi-pass membrane protein</topology>
    </subcellularLocation>
    <subcellularLocation>
        <location evidence="12">Membrane</location>
        <topology evidence="12">Multi-pass membrane protein</topology>
    </subcellularLocation>
</comment>
<keyword evidence="14" id="KW-1185">Reference proteome</keyword>
<feature type="transmembrane region" description="Helical" evidence="12">
    <location>
        <begin position="246"/>
        <end position="269"/>
    </location>
</feature>
<dbReference type="GO" id="GO:0000287">
    <property type="term" value="F:magnesium ion binding"/>
    <property type="evidence" value="ECO:0007669"/>
    <property type="project" value="TreeGrafter"/>
</dbReference>
<sequence length="314" mass="37831">MIRTCAVTKDFEVVYDLPLQKVKGHDISWYWVDFYEPTDEEAKLLADFFHFHPLAIEDCLEYVQRPKLDFYEQYLFVILHAINEKTLEAEEVDLFVGHNFIVSFHKQPSKGINQVWERLKTDEDFKIGPLHTMYCILDKLVGEYFPFVYHIEDVLNELEERPDIGRIFDVRRDLSKLRRTIVPMRDLLYRIIHSDRLERMKERQIYFHDIYDHLLKLVEMIEENREITSDIRDSYLSLNSNRMNTIMMTLTVITTIFMPLTFIVGVYGMNFDNMPELHWKYGYFTVLVVMGLIAVTMFLWFKKNGWIRFHKEDH</sequence>
<dbReference type="SUPFAM" id="SSF144083">
    <property type="entry name" value="Magnesium transport protein CorA, transmembrane region"/>
    <property type="match status" value="1"/>
</dbReference>
<dbReference type="Gene3D" id="1.20.58.340">
    <property type="entry name" value="Magnesium transport protein CorA, transmembrane region"/>
    <property type="match status" value="2"/>
</dbReference>
<organism evidence="13 14">
    <name type="scientific">Anoxybacteroides amylolyticum</name>
    <dbReference type="NCBI Taxonomy" id="294699"/>
    <lineage>
        <taxon>Bacteria</taxon>
        <taxon>Bacillati</taxon>
        <taxon>Bacillota</taxon>
        <taxon>Bacilli</taxon>
        <taxon>Bacillales</taxon>
        <taxon>Anoxybacillaceae</taxon>
        <taxon>Anoxybacteroides</taxon>
    </lineage>
</organism>
<dbReference type="PANTHER" id="PTHR46494:SF1">
    <property type="entry name" value="CORA FAMILY METAL ION TRANSPORTER (EUROFUNG)"/>
    <property type="match status" value="1"/>
</dbReference>
<evidence type="ECO:0000256" key="12">
    <source>
        <dbReference type="RuleBase" id="RU362010"/>
    </source>
</evidence>
<dbReference type="PANTHER" id="PTHR46494">
    <property type="entry name" value="CORA FAMILY METAL ION TRANSPORTER (EUROFUNG)"/>
    <property type="match status" value="1"/>
</dbReference>
<dbReference type="EMBL" id="CP015438">
    <property type="protein sequence ID" value="ANB59689.1"/>
    <property type="molecule type" value="Genomic_DNA"/>
</dbReference>
<keyword evidence="8 12" id="KW-0406">Ion transport</keyword>
<dbReference type="AlphaFoldDB" id="A0A160F0P0"/>
<dbReference type="Gene3D" id="3.30.460.20">
    <property type="entry name" value="CorA soluble domain-like"/>
    <property type="match status" value="1"/>
</dbReference>
<dbReference type="GO" id="GO:0050897">
    <property type="term" value="F:cobalt ion binding"/>
    <property type="evidence" value="ECO:0007669"/>
    <property type="project" value="TreeGrafter"/>
</dbReference>
<dbReference type="NCBIfam" id="TIGR00383">
    <property type="entry name" value="corA"/>
    <property type="match status" value="1"/>
</dbReference>
<evidence type="ECO:0000256" key="6">
    <source>
        <dbReference type="ARBA" id="ARBA00022842"/>
    </source>
</evidence>
<evidence type="ECO:0000256" key="7">
    <source>
        <dbReference type="ARBA" id="ARBA00022989"/>
    </source>
</evidence>
<dbReference type="InterPro" id="IPR045863">
    <property type="entry name" value="CorA_TM1_TM2"/>
</dbReference>
<dbReference type="GO" id="GO:0015087">
    <property type="term" value="F:cobalt ion transmembrane transporter activity"/>
    <property type="evidence" value="ECO:0007669"/>
    <property type="project" value="UniProtKB-UniRule"/>
</dbReference>
<evidence type="ECO:0000313" key="14">
    <source>
        <dbReference type="Proteomes" id="UP000076865"/>
    </source>
</evidence>
<dbReference type="Pfam" id="PF01544">
    <property type="entry name" value="CorA"/>
    <property type="match status" value="1"/>
</dbReference>
<evidence type="ECO:0000313" key="13">
    <source>
        <dbReference type="EMBL" id="ANB59689.1"/>
    </source>
</evidence>
<dbReference type="InterPro" id="IPR002523">
    <property type="entry name" value="MgTranspt_CorA/ZnTranspt_ZntB"/>
</dbReference>
<evidence type="ECO:0000256" key="3">
    <source>
        <dbReference type="ARBA" id="ARBA00022448"/>
    </source>
</evidence>
<keyword evidence="7 12" id="KW-1133">Transmembrane helix</keyword>
<keyword evidence="5 12" id="KW-0812">Transmembrane</keyword>
<dbReference type="Proteomes" id="UP000076865">
    <property type="component" value="Chromosome"/>
</dbReference>
<dbReference type="KEGG" id="aamy:GFC30_1317"/>
<evidence type="ECO:0000256" key="4">
    <source>
        <dbReference type="ARBA" id="ARBA00022475"/>
    </source>
</evidence>
<dbReference type="GO" id="GO:0005886">
    <property type="term" value="C:plasma membrane"/>
    <property type="evidence" value="ECO:0007669"/>
    <property type="project" value="UniProtKB-SubCell"/>
</dbReference>
<dbReference type="CDD" id="cd12831">
    <property type="entry name" value="TmCorA-like_u2"/>
    <property type="match status" value="1"/>
</dbReference>